<dbReference type="GO" id="GO:0030420">
    <property type="term" value="P:establishment of competence for transformation"/>
    <property type="evidence" value="ECO:0007669"/>
    <property type="project" value="UniProtKB-KW"/>
</dbReference>
<dbReference type="Gene3D" id="3.30.1370.120">
    <property type="match status" value="1"/>
</dbReference>
<keyword evidence="6" id="KW-0653">Protein transport</keyword>
<accession>A0AAE3N7B8</accession>
<dbReference type="InterPro" id="IPR051808">
    <property type="entry name" value="Type_IV_pilus_biogenesis"/>
</dbReference>
<evidence type="ECO:0000256" key="9">
    <source>
        <dbReference type="ARBA" id="ARBA00023287"/>
    </source>
</evidence>
<dbReference type="Gene3D" id="2.60.40.3500">
    <property type="match status" value="1"/>
</dbReference>
<dbReference type="PANTHER" id="PTHR30604:SF1">
    <property type="entry name" value="DNA UTILIZATION PROTEIN HOFQ"/>
    <property type="match status" value="1"/>
</dbReference>
<dbReference type="Pfam" id="PF03958">
    <property type="entry name" value="Secretin_N"/>
    <property type="match status" value="1"/>
</dbReference>
<dbReference type="InterPro" id="IPR004846">
    <property type="entry name" value="T2SS/T3SS_dom"/>
</dbReference>
<dbReference type="Pfam" id="PF00263">
    <property type="entry name" value="Secretin"/>
    <property type="match status" value="1"/>
</dbReference>
<comment type="subunit">
    <text evidence="11">Homododecamer. Tetramer of trimer.</text>
</comment>
<protein>
    <recommendedName>
        <fullName evidence="3">Type IV pilus biogenesis and competence protein PilQ</fullName>
    </recommendedName>
</protein>
<evidence type="ECO:0000313" key="15">
    <source>
        <dbReference type="EMBL" id="MDA7416476.1"/>
    </source>
</evidence>
<dbReference type="EMBL" id="JAQIPB010000003">
    <property type="protein sequence ID" value="MDA7416476.1"/>
    <property type="molecule type" value="Genomic_DNA"/>
</dbReference>
<dbReference type="SMART" id="SM00965">
    <property type="entry name" value="STN"/>
    <property type="match status" value="1"/>
</dbReference>
<dbReference type="InterPro" id="IPR004845">
    <property type="entry name" value="T2SS_GspD_CS"/>
</dbReference>
<feature type="domain" description="Secretin/TonB short N-terminal" evidence="14">
    <location>
        <begin position="300"/>
        <end position="348"/>
    </location>
</feature>
<feature type="chain" id="PRO_5042133061" description="Type IV pilus biogenesis and competence protein PilQ" evidence="13">
    <location>
        <begin position="32"/>
        <end position="710"/>
    </location>
</feature>
<evidence type="ECO:0000259" key="14">
    <source>
        <dbReference type="SMART" id="SM00965"/>
    </source>
</evidence>
<dbReference type="InterPro" id="IPR001775">
    <property type="entry name" value="GspD/PilQ"/>
</dbReference>
<evidence type="ECO:0000256" key="2">
    <source>
        <dbReference type="ARBA" id="ARBA00006304"/>
    </source>
</evidence>
<dbReference type="InterPro" id="IPR011662">
    <property type="entry name" value="Secretin/TonB_short_N"/>
</dbReference>
<dbReference type="Gene3D" id="3.30.1370.130">
    <property type="match status" value="1"/>
</dbReference>
<keyword evidence="16" id="KW-1185">Reference proteome</keyword>
<keyword evidence="7" id="KW-0472">Membrane</keyword>
<evidence type="ECO:0000256" key="1">
    <source>
        <dbReference type="ARBA" id="ARBA00004442"/>
    </source>
</evidence>
<reference evidence="15" key="1">
    <citation type="submission" date="2023-01" db="EMBL/GenBank/DDBJ databases">
        <title>Xenophilus mangrovi sp. nov., isolated from soil of Mangrove nature reserve.</title>
        <authorList>
            <person name="Xu S."/>
            <person name="Liu Z."/>
            <person name="Xu Y."/>
        </authorList>
    </citation>
    <scope>NUCLEOTIDE SEQUENCE</scope>
    <source>
        <strain evidence="15">YW8</strain>
    </source>
</reference>
<keyword evidence="9" id="KW-0178">Competence</keyword>
<comment type="caution">
    <text evidence="15">The sequence shown here is derived from an EMBL/GenBank/DDBJ whole genome shotgun (WGS) entry which is preliminary data.</text>
</comment>
<evidence type="ECO:0000256" key="10">
    <source>
        <dbReference type="ARBA" id="ARBA00024678"/>
    </source>
</evidence>
<keyword evidence="4 12" id="KW-0813">Transport</keyword>
<dbReference type="GO" id="GO:0009279">
    <property type="term" value="C:cell outer membrane"/>
    <property type="evidence" value="ECO:0007669"/>
    <property type="project" value="UniProtKB-SubCell"/>
</dbReference>
<evidence type="ECO:0000256" key="7">
    <source>
        <dbReference type="ARBA" id="ARBA00023136"/>
    </source>
</evidence>
<keyword evidence="8" id="KW-0998">Cell outer membrane</keyword>
<evidence type="ECO:0000256" key="5">
    <source>
        <dbReference type="ARBA" id="ARBA00022729"/>
    </source>
</evidence>
<organism evidence="15 16">
    <name type="scientific">Xenophilus arseniciresistens</name>
    <dbReference type="NCBI Taxonomy" id="1283306"/>
    <lineage>
        <taxon>Bacteria</taxon>
        <taxon>Pseudomonadati</taxon>
        <taxon>Pseudomonadota</taxon>
        <taxon>Betaproteobacteria</taxon>
        <taxon>Burkholderiales</taxon>
        <taxon>Comamonadaceae</taxon>
        <taxon>Xenophilus</taxon>
    </lineage>
</organism>
<dbReference type="PANTHER" id="PTHR30604">
    <property type="entry name" value="PROTEIN TRANSPORT PROTEIN HOFQ"/>
    <property type="match status" value="1"/>
</dbReference>
<dbReference type="AlphaFoldDB" id="A0AAE3N7B8"/>
<evidence type="ECO:0000256" key="3">
    <source>
        <dbReference type="ARBA" id="ARBA00014124"/>
    </source>
</evidence>
<comment type="similarity">
    <text evidence="2">Belongs to the bacterial secretin family. PilQ subfamily.</text>
</comment>
<dbReference type="RefSeq" id="WP_271427727.1">
    <property type="nucleotide sequence ID" value="NZ_JAQIPB010000003.1"/>
</dbReference>
<comment type="subcellular location">
    <subcellularLocation>
        <location evidence="1 12">Cell outer membrane</location>
    </subcellularLocation>
</comment>
<gene>
    <name evidence="15" type="ORF">PGB34_08860</name>
</gene>
<dbReference type="PROSITE" id="PS00875">
    <property type="entry name" value="T2SP_D"/>
    <property type="match status" value="1"/>
</dbReference>
<evidence type="ECO:0000256" key="4">
    <source>
        <dbReference type="ARBA" id="ARBA00022448"/>
    </source>
</evidence>
<evidence type="ECO:0000256" key="13">
    <source>
        <dbReference type="SAM" id="SignalP"/>
    </source>
</evidence>
<evidence type="ECO:0000256" key="8">
    <source>
        <dbReference type="ARBA" id="ARBA00023237"/>
    </source>
</evidence>
<dbReference type="InterPro" id="IPR005644">
    <property type="entry name" value="NolW-like"/>
</dbReference>
<dbReference type="InterPro" id="IPR021731">
    <property type="entry name" value="AMIN_dom"/>
</dbReference>
<feature type="signal peptide" evidence="13">
    <location>
        <begin position="1"/>
        <end position="31"/>
    </location>
</feature>
<dbReference type="Pfam" id="PF11741">
    <property type="entry name" value="AMIN"/>
    <property type="match status" value="2"/>
</dbReference>
<dbReference type="NCBIfam" id="TIGR02515">
    <property type="entry name" value="IV_pilus_PilQ"/>
    <property type="match status" value="1"/>
</dbReference>
<evidence type="ECO:0000256" key="11">
    <source>
        <dbReference type="ARBA" id="ARBA00025897"/>
    </source>
</evidence>
<dbReference type="Proteomes" id="UP001212602">
    <property type="component" value="Unassembled WGS sequence"/>
</dbReference>
<name>A0AAE3N7B8_9BURK</name>
<dbReference type="InterPro" id="IPR038591">
    <property type="entry name" value="NolW-like_sf"/>
</dbReference>
<dbReference type="Gene3D" id="2.60.40.3470">
    <property type="match status" value="1"/>
</dbReference>
<evidence type="ECO:0000313" key="16">
    <source>
        <dbReference type="Proteomes" id="UP001212602"/>
    </source>
</evidence>
<evidence type="ECO:0000256" key="12">
    <source>
        <dbReference type="RuleBase" id="RU004004"/>
    </source>
</evidence>
<keyword evidence="5 13" id="KW-0732">Signal</keyword>
<proteinExistence type="inferred from homology"/>
<evidence type="ECO:0000256" key="6">
    <source>
        <dbReference type="ARBA" id="ARBA00022927"/>
    </source>
</evidence>
<sequence>MKSQAKTTWQGWLRCAALGLFALGATALAHAQNAIQAITGSLQSGAEVVRIDFAQPLAALPQGFTVQSPARIALDFPGVSNAVGRSAVDLNQGNLRSANVVQAGDRTRLVLNLKQAVAYRAELQGNSLLVVLEPAAGPAMASAGNTAFAENRNRDTLPIRDIDFRLGEGNTGRVIVALPNNQVGVDVRQQGSQLLVEFTRSRLPEGLRRRLDVADFNTPVQFVSAQQVGDRVRMTIEPRGDWEHSAYQSDNQFVVEVRARKVDPTKLTQGVGYTGEKLSLNFQNIEIRSLLQVIADFTNFNIVTSDSVTGALTLRLKDVPWDQALDIIMQAKNLGMRKNGSVLWIAPKDEINAKEKMDFEARAAIENLEPLRTQSFQLNYTKALVIAQGLSGTGAAAGGGGGSGTATRILSQRGSVIAEQRTNQVFVTDVPSRLAQVAEMIQKLDVPMRQVLIEARIVEATDTFGRSLGVRLGGGIINTRSTFGAMPTVAPNAVVNGAFTASPSATTTFTNSNFINLPATSTTGDAVGTFALSLFNSSFSRMLNLEISAMEADGKGRVISSPRVITADQTKALIEQGEEIPYQQATSSGATSISFRKAVLKLEVTPQITPEGNIILALDVSKDSRGVNTSAGPAINTKHVQTEVLVENGGTVVIGGIFELTETNDESRIPVLGEVPVVGALFRKRDRTANKTEMLVFITPRMITDRNASR</sequence>
<comment type="function">
    <text evidence="10">Required for type IV pilus biogenesis and competence. Could function as a pore for exit of the pilus but also as a channel for entry of heme and antimicrobial agents and uptake of transforming DNA.</text>
</comment>
<dbReference type="GO" id="GO:0009306">
    <property type="term" value="P:protein secretion"/>
    <property type="evidence" value="ECO:0007669"/>
    <property type="project" value="InterPro"/>
</dbReference>
<dbReference type="InterPro" id="IPR013355">
    <property type="entry name" value="Pilus_4_PilQ"/>
</dbReference>
<dbReference type="PRINTS" id="PR00811">
    <property type="entry name" value="BCTERIALGSPD"/>
</dbReference>